<evidence type="ECO:0000313" key="2">
    <source>
        <dbReference type="Proteomes" id="UP001501867"/>
    </source>
</evidence>
<accession>A0ABP3EN82</accession>
<sequence length="53" mass="5732">MMQELQDSPVIAMTEAEPDMVLFTDGEGFDLVDDVELISLSSATLGAIVARRC</sequence>
<gene>
    <name evidence="1" type="ORF">GCM10010302_05690</name>
</gene>
<dbReference type="Proteomes" id="UP001501867">
    <property type="component" value="Unassembled WGS sequence"/>
</dbReference>
<organism evidence="1 2">
    <name type="scientific">Streptomyces polychromogenes</name>
    <dbReference type="NCBI Taxonomy" id="67342"/>
    <lineage>
        <taxon>Bacteria</taxon>
        <taxon>Bacillati</taxon>
        <taxon>Actinomycetota</taxon>
        <taxon>Actinomycetes</taxon>
        <taxon>Kitasatosporales</taxon>
        <taxon>Streptomycetaceae</taxon>
        <taxon>Streptomyces</taxon>
    </lineage>
</organism>
<evidence type="ECO:0000313" key="1">
    <source>
        <dbReference type="EMBL" id="GAA0270986.1"/>
    </source>
</evidence>
<comment type="caution">
    <text evidence="1">The sequence shown here is derived from an EMBL/GenBank/DDBJ whole genome shotgun (WGS) entry which is preliminary data.</text>
</comment>
<protein>
    <submittedName>
        <fullName evidence="1">Uncharacterized protein</fullName>
    </submittedName>
</protein>
<dbReference type="EMBL" id="BAAABV010000005">
    <property type="protein sequence ID" value="GAA0270986.1"/>
    <property type="molecule type" value="Genomic_DNA"/>
</dbReference>
<keyword evidence="2" id="KW-1185">Reference proteome</keyword>
<proteinExistence type="predicted"/>
<dbReference type="RefSeq" id="WP_159036654.1">
    <property type="nucleotide sequence ID" value="NZ_BAAABV010000005.1"/>
</dbReference>
<name>A0ABP3EN82_9ACTN</name>
<reference evidence="2" key="1">
    <citation type="journal article" date="2019" name="Int. J. Syst. Evol. Microbiol.">
        <title>The Global Catalogue of Microorganisms (GCM) 10K type strain sequencing project: providing services to taxonomists for standard genome sequencing and annotation.</title>
        <authorList>
            <consortium name="The Broad Institute Genomics Platform"/>
            <consortium name="The Broad Institute Genome Sequencing Center for Infectious Disease"/>
            <person name="Wu L."/>
            <person name="Ma J."/>
        </authorList>
    </citation>
    <scope>NUCLEOTIDE SEQUENCE [LARGE SCALE GENOMIC DNA]</scope>
    <source>
        <strain evidence="2">JCM 4505</strain>
    </source>
</reference>